<name>A0A4Y2RY68_ARAVE</name>
<organism evidence="1 2">
    <name type="scientific">Araneus ventricosus</name>
    <name type="common">Orbweaver spider</name>
    <name type="synonym">Epeira ventricosa</name>
    <dbReference type="NCBI Taxonomy" id="182803"/>
    <lineage>
        <taxon>Eukaryota</taxon>
        <taxon>Metazoa</taxon>
        <taxon>Ecdysozoa</taxon>
        <taxon>Arthropoda</taxon>
        <taxon>Chelicerata</taxon>
        <taxon>Arachnida</taxon>
        <taxon>Araneae</taxon>
        <taxon>Araneomorphae</taxon>
        <taxon>Entelegynae</taxon>
        <taxon>Araneoidea</taxon>
        <taxon>Araneidae</taxon>
        <taxon>Araneus</taxon>
    </lineage>
</organism>
<proteinExistence type="predicted"/>
<keyword evidence="2" id="KW-1185">Reference proteome</keyword>
<dbReference type="Proteomes" id="UP000499080">
    <property type="component" value="Unassembled WGS sequence"/>
</dbReference>
<evidence type="ECO:0000313" key="1">
    <source>
        <dbReference type="EMBL" id="GBN80788.1"/>
    </source>
</evidence>
<sequence length="176" mass="20381">MIDLHHCSLEAERAYKCDVRRRTNAVFAEQFTLKKNQAHTPKSNNKKNMICSTEQSRRGALFTMPSLFTFRATQPPEIGTMAKITLLHSVAYEKATPSSGLTSLGMKIRNRHVKSRVYKNVLELQSSWNTSRVHLPNWNQIWHVFYACVCIIRPFMSSESDLYKIRDPQINEIYST</sequence>
<protein>
    <submittedName>
        <fullName evidence="1">Uncharacterized protein</fullName>
    </submittedName>
</protein>
<gene>
    <name evidence="1" type="ORF">AVEN_88174_1</name>
</gene>
<accession>A0A4Y2RY68</accession>
<evidence type="ECO:0000313" key="2">
    <source>
        <dbReference type="Proteomes" id="UP000499080"/>
    </source>
</evidence>
<dbReference type="AlphaFoldDB" id="A0A4Y2RY68"/>
<comment type="caution">
    <text evidence="1">The sequence shown here is derived from an EMBL/GenBank/DDBJ whole genome shotgun (WGS) entry which is preliminary data.</text>
</comment>
<reference evidence="1 2" key="1">
    <citation type="journal article" date="2019" name="Sci. Rep.">
        <title>Orb-weaving spider Araneus ventricosus genome elucidates the spidroin gene catalogue.</title>
        <authorList>
            <person name="Kono N."/>
            <person name="Nakamura H."/>
            <person name="Ohtoshi R."/>
            <person name="Moran D.A.P."/>
            <person name="Shinohara A."/>
            <person name="Yoshida Y."/>
            <person name="Fujiwara M."/>
            <person name="Mori M."/>
            <person name="Tomita M."/>
            <person name="Arakawa K."/>
        </authorList>
    </citation>
    <scope>NUCLEOTIDE SEQUENCE [LARGE SCALE GENOMIC DNA]</scope>
</reference>
<dbReference type="EMBL" id="BGPR01019033">
    <property type="protein sequence ID" value="GBN80788.1"/>
    <property type="molecule type" value="Genomic_DNA"/>
</dbReference>